<dbReference type="AlphaFoldDB" id="A0ABC8SCI7"/>
<evidence type="ECO:0000313" key="5">
    <source>
        <dbReference type="Proteomes" id="UP001642360"/>
    </source>
</evidence>
<keyword evidence="5" id="KW-1185">Reference proteome</keyword>
<organism evidence="4 5">
    <name type="scientific">Ilex paraguariensis</name>
    <name type="common">yerba mate</name>
    <dbReference type="NCBI Taxonomy" id="185542"/>
    <lineage>
        <taxon>Eukaryota</taxon>
        <taxon>Viridiplantae</taxon>
        <taxon>Streptophyta</taxon>
        <taxon>Embryophyta</taxon>
        <taxon>Tracheophyta</taxon>
        <taxon>Spermatophyta</taxon>
        <taxon>Magnoliopsida</taxon>
        <taxon>eudicotyledons</taxon>
        <taxon>Gunneridae</taxon>
        <taxon>Pentapetalae</taxon>
        <taxon>asterids</taxon>
        <taxon>campanulids</taxon>
        <taxon>Aquifoliales</taxon>
        <taxon>Aquifoliaceae</taxon>
        <taxon>Ilex</taxon>
    </lineage>
</organism>
<dbReference type="GO" id="GO:0005737">
    <property type="term" value="C:cytoplasm"/>
    <property type="evidence" value="ECO:0007669"/>
    <property type="project" value="UniProtKB-ARBA"/>
</dbReference>
<dbReference type="InterPro" id="IPR011990">
    <property type="entry name" value="TPR-like_helical_dom_sf"/>
</dbReference>
<dbReference type="SUPFAM" id="SSF48452">
    <property type="entry name" value="TPR-like"/>
    <property type="match status" value="1"/>
</dbReference>
<dbReference type="PROSITE" id="PS51375">
    <property type="entry name" value="PPR"/>
    <property type="match status" value="4"/>
</dbReference>
<feature type="repeat" description="PPR" evidence="3">
    <location>
        <begin position="305"/>
        <end position="339"/>
    </location>
</feature>
<evidence type="ECO:0000256" key="3">
    <source>
        <dbReference type="PROSITE-ProRule" id="PRU00708"/>
    </source>
</evidence>
<comment type="caution">
    <text evidence="4">The sequence shown here is derived from an EMBL/GenBank/DDBJ whole genome shotgun (WGS) entry which is preliminary data.</text>
</comment>
<dbReference type="FunFam" id="1.25.40.10:FF:000277">
    <property type="entry name" value="Pentatricopeptide repeat-containing protein, mitochondrial"/>
    <property type="match status" value="1"/>
</dbReference>
<evidence type="ECO:0000313" key="4">
    <source>
        <dbReference type="EMBL" id="CAK9153525.1"/>
    </source>
</evidence>
<dbReference type="Proteomes" id="UP001642360">
    <property type="component" value="Unassembled WGS sequence"/>
</dbReference>
<gene>
    <name evidence="4" type="ORF">ILEXP_LOCUS21793</name>
</gene>
<comment type="similarity">
    <text evidence="2">Belongs to the PPR family. PCMP-E subfamily.</text>
</comment>
<dbReference type="Pfam" id="PF01535">
    <property type="entry name" value="PPR"/>
    <property type="match status" value="6"/>
</dbReference>
<name>A0ABC8SCI7_9AQUA</name>
<dbReference type="Pfam" id="PF20431">
    <property type="entry name" value="E_motif"/>
    <property type="match status" value="1"/>
</dbReference>
<dbReference type="GO" id="GO:0016556">
    <property type="term" value="P:mRNA modification"/>
    <property type="evidence" value="ECO:0007669"/>
    <property type="project" value="UniProtKB-ARBA"/>
</dbReference>
<evidence type="ECO:0000256" key="1">
    <source>
        <dbReference type="ARBA" id="ARBA00022737"/>
    </source>
</evidence>
<accession>A0ABC8SCI7</accession>
<evidence type="ECO:0008006" key="6">
    <source>
        <dbReference type="Google" id="ProtNLM"/>
    </source>
</evidence>
<sequence length="526" mass="58753">MTNKLSGLRLLLDKCGNHERLIKQIHTQAITQGFLNHNQLFACKLLNTYVKLGKSIAAQGIFNQIQSPDIVSWTCLISLYLNTERPANAFSVFSDLINTGFRPDGFAVVGALSACGRKNDLLNGRVVHGMIYRYELGCSEPIVGNALIDMYSRNGKMQMAQLVFGTMEFRDVATWTSLLNGFILCDDIRSAGQLFEEMPQRNTISWTAMIVGYVRGKTPIWALELFRKMRVKGEDHPTSITIVSVLAGCADLGALDFGQSIHGYVYKFAGLVCDIAVNNGLIDMYSKSGSLDLATKIFRGMLYKDLLTWTTMISGLALHGEGRYALEVFDCMLASGVTPNEITFLSLLSACSHAGLVSEGQRLFNRLLDCRDFKPMIEHYGCMVDLLGRAGYLEEALELIQWMPINPDAVIWRSLLSACLGRGNLEIAETAGKKVLELEPDDDGVYILIQNIYCSANKWEHVLKTRKTMRDQKIKKKPGCSWIEVNGIVHEFLAEDTMPLVFTDMYILLVAITENSKIDIDRSIFE</sequence>
<dbReference type="Pfam" id="PF13041">
    <property type="entry name" value="PPR_2"/>
    <property type="match status" value="1"/>
</dbReference>
<dbReference type="InterPro" id="IPR002885">
    <property type="entry name" value="PPR_rpt"/>
</dbReference>
<reference evidence="4 5" key="1">
    <citation type="submission" date="2024-02" db="EMBL/GenBank/DDBJ databases">
        <authorList>
            <person name="Vignale AGUSTIN F."/>
            <person name="Sosa J E."/>
            <person name="Modenutti C."/>
        </authorList>
    </citation>
    <scope>NUCLEOTIDE SEQUENCE [LARGE SCALE GENOMIC DNA]</scope>
</reference>
<dbReference type="PANTHER" id="PTHR47926">
    <property type="entry name" value="PENTATRICOPEPTIDE REPEAT-CONTAINING PROTEIN"/>
    <property type="match status" value="1"/>
</dbReference>
<feature type="repeat" description="PPR" evidence="3">
    <location>
        <begin position="171"/>
        <end position="205"/>
    </location>
</feature>
<dbReference type="NCBIfam" id="TIGR00756">
    <property type="entry name" value="PPR"/>
    <property type="match status" value="2"/>
</dbReference>
<dbReference type="PANTHER" id="PTHR47926:SF497">
    <property type="entry name" value="TETRATRICOPEPTIDE-LIKE HELICAL DOMAIN SUPERFAMILY"/>
    <property type="match status" value="1"/>
</dbReference>
<proteinExistence type="inferred from homology"/>
<keyword evidence="1" id="KW-0677">Repeat</keyword>
<dbReference type="EMBL" id="CAUOFW020002403">
    <property type="protein sequence ID" value="CAK9153525.1"/>
    <property type="molecule type" value="Genomic_DNA"/>
</dbReference>
<dbReference type="InterPro" id="IPR046960">
    <property type="entry name" value="PPR_At4g14850-like_plant"/>
</dbReference>
<feature type="repeat" description="PPR" evidence="3">
    <location>
        <begin position="69"/>
        <end position="103"/>
    </location>
</feature>
<dbReference type="InterPro" id="IPR046848">
    <property type="entry name" value="E_motif"/>
</dbReference>
<protein>
    <recommendedName>
        <fullName evidence="6">Chlororespiratory reduction 4</fullName>
    </recommendedName>
</protein>
<evidence type="ECO:0000256" key="2">
    <source>
        <dbReference type="ARBA" id="ARBA00061659"/>
    </source>
</evidence>
<dbReference type="Gene3D" id="1.25.40.10">
    <property type="entry name" value="Tetratricopeptide repeat domain"/>
    <property type="match status" value="4"/>
</dbReference>
<feature type="repeat" description="PPR" evidence="3">
    <location>
        <begin position="340"/>
        <end position="375"/>
    </location>
</feature>